<dbReference type="Gene3D" id="3.80.10.10">
    <property type="entry name" value="Ribonuclease Inhibitor"/>
    <property type="match status" value="3"/>
</dbReference>
<evidence type="ECO:0000259" key="3">
    <source>
        <dbReference type="PROSITE" id="PS50245"/>
    </source>
</evidence>
<dbReference type="SMART" id="SM01052">
    <property type="entry name" value="CAP_GLY"/>
    <property type="match status" value="1"/>
</dbReference>
<dbReference type="PROSITE" id="PS50245">
    <property type="entry name" value="CAP_GLY_2"/>
    <property type="match status" value="1"/>
</dbReference>
<dbReference type="Pfam" id="PF01302">
    <property type="entry name" value="CAP_GLY"/>
    <property type="match status" value="1"/>
</dbReference>
<dbReference type="Proteomes" id="UP000031516">
    <property type="component" value="Unassembled WGS sequence"/>
</dbReference>
<dbReference type="InterPro" id="IPR036859">
    <property type="entry name" value="CAP-Gly_dom_sf"/>
</dbReference>
<protein>
    <submittedName>
        <fullName evidence="4">WGS project CCBQ000000000 data, contig 00102</fullName>
    </submittedName>
</protein>
<dbReference type="PROSITE" id="PS51450">
    <property type="entry name" value="LRR"/>
    <property type="match status" value="2"/>
</dbReference>
<dbReference type="InterPro" id="IPR001611">
    <property type="entry name" value="Leu-rich_rpt"/>
</dbReference>
<evidence type="ECO:0000313" key="4">
    <source>
        <dbReference type="EMBL" id="CDO93880.1"/>
    </source>
</evidence>
<dbReference type="SUPFAM" id="SSF52058">
    <property type="entry name" value="L domain-like"/>
    <property type="match status" value="1"/>
</dbReference>
<proteinExistence type="predicted"/>
<evidence type="ECO:0000256" key="1">
    <source>
        <dbReference type="ARBA" id="ARBA00022614"/>
    </source>
</evidence>
<evidence type="ECO:0000256" key="2">
    <source>
        <dbReference type="ARBA" id="ARBA00022737"/>
    </source>
</evidence>
<dbReference type="EMBL" id="CCBQ010000027">
    <property type="protein sequence ID" value="CDO93880.1"/>
    <property type="molecule type" value="Genomic_DNA"/>
</dbReference>
<feature type="domain" description="CAP-Gly" evidence="3">
    <location>
        <begin position="34"/>
        <end position="68"/>
    </location>
</feature>
<comment type="caution">
    <text evidence="4">The sequence shown here is derived from an EMBL/GenBank/DDBJ whole genome shotgun (WGS) entry which is preliminary data.</text>
</comment>
<dbReference type="PANTHER" id="PTHR15454">
    <property type="entry name" value="NISCHARIN RELATED"/>
    <property type="match status" value="1"/>
</dbReference>
<dbReference type="AlphaFoldDB" id="A0A0A8L6K1"/>
<keyword evidence="2" id="KW-0677">Repeat</keyword>
<gene>
    <name evidence="4" type="ORF">KLDO_g2168</name>
</gene>
<accession>A0A0A8L6K1</accession>
<keyword evidence="5" id="KW-1185">Reference proteome</keyword>
<dbReference type="OrthoDB" id="5273213at2759"/>
<dbReference type="InterPro" id="IPR000938">
    <property type="entry name" value="CAP-Gly_domain"/>
</dbReference>
<dbReference type="PROSITE" id="PS00845">
    <property type="entry name" value="CAP_GLY_1"/>
    <property type="match status" value="1"/>
</dbReference>
<sequence>MQISVNDRLNIGGEYCTVRFIGSLPAWPNNVAYGLEWDNVERGKHNGSLNGVRYFETSNGENAGSFMKDDKLTKHELERFSFEEALLMRYGDTSSTDIDYKSGFKETKSYGFEHLNQLNSDLGKLGSIILSRNNISRAFKATYTDREGSLLNDSNHSLQYLDLSFNLFSDINEIYHILAKFPAVKTLILSGNHFQNQTSELEGLSKFPSVEVLSLACCKINNSSFESIVKAFPGLKVLDVSSNLLSQLAQVGSTLEEINLSDNRFTELPTVLSEESALTYFDISENKISSIAGPWSNTRLKTFSIGRNSITNWEEVDNSQEDFYSIIARVKSVKCVDGTNITEDIRNEAELYFISSVLSSHVNYNVQGQEWKRLTQKHKIDTHIKTAIVDIGFLSKELIEIPIIYNCNETKMKMLKSFTVRYLKTLLRHKFNLQGEFTLQYSVMDNIKHDFTNEFSPISMYNIEESTIFIDTG</sequence>
<dbReference type="SUPFAM" id="SSF74924">
    <property type="entry name" value="Cap-Gly domain"/>
    <property type="match status" value="1"/>
</dbReference>
<dbReference type="Pfam" id="PF00560">
    <property type="entry name" value="LRR_1"/>
    <property type="match status" value="1"/>
</dbReference>
<dbReference type="Gene3D" id="2.30.30.190">
    <property type="entry name" value="CAP Gly-rich-like domain"/>
    <property type="match status" value="1"/>
</dbReference>
<name>A0A0A8L6K1_9SACH</name>
<dbReference type="GO" id="GO:0005737">
    <property type="term" value="C:cytoplasm"/>
    <property type="evidence" value="ECO:0007669"/>
    <property type="project" value="TreeGrafter"/>
</dbReference>
<dbReference type="InterPro" id="IPR032675">
    <property type="entry name" value="LRR_dom_sf"/>
</dbReference>
<organism evidence="4 5">
    <name type="scientific">Kluyveromyces dobzhanskii CBS 2104</name>
    <dbReference type="NCBI Taxonomy" id="1427455"/>
    <lineage>
        <taxon>Eukaryota</taxon>
        <taxon>Fungi</taxon>
        <taxon>Dikarya</taxon>
        <taxon>Ascomycota</taxon>
        <taxon>Saccharomycotina</taxon>
        <taxon>Saccharomycetes</taxon>
        <taxon>Saccharomycetales</taxon>
        <taxon>Saccharomycetaceae</taxon>
        <taxon>Kluyveromyces</taxon>
    </lineage>
</organism>
<keyword evidence="1" id="KW-0433">Leucine-rich repeat</keyword>
<evidence type="ECO:0000313" key="5">
    <source>
        <dbReference type="Proteomes" id="UP000031516"/>
    </source>
</evidence>
<reference evidence="4 5" key="1">
    <citation type="submission" date="2014-03" db="EMBL/GenBank/DDBJ databases">
        <title>The genome of Kluyveromyces dobzhanskii.</title>
        <authorList>
            <person name="Nystedt B."/>
            <person name="Astrom S."/>
        </authorList>
    </citation>
    <scope>NUCLEOTIDE SEQUENCE [LARGE SCALE GENOMIC DNA]</scope>
    <source>
        <strain evidence="4 5">CBS 2104</strain>
    </source>
</reference>